<organism evidence="3 4">
    <name type="scientific">Acidimicrobium ferrooxidans (strain DSM 10331 / JCM 15462 / NBRC 103882 / ICP)</name>
    <dbReference type="NCBI Taxonomy" id="525909"/>
    <lineage>
        <taxon>Bacteria</taxon>
        <taxon>Bacillati</taxon>
        <taxon>Actinomycetota</taxon>
        <taxon>Acidimicrobiia</taxon>
        <taxon>Acidimicrobiales</taxon>
        <taxon>Acidimicrobiaceae</taxon>
        <taxon>Acidimicrobium</taxon>
    </lineage>
</organism>
<dbReference type="GO" id="GO:0006508">
    <property type="term" value="P:proteolysis"/>
    <property type="evidence" value="ECO:0007669"/>
    <property type="project" value="InterPro"/>
</dbReference>
<dbReference type="GO" id="GO:0008236">
    <property type="term" value="F:serine-type peptidase activity"/>
    <property type="evidence" value="ECO:0007669"/>
    <property type="project" value="InterPro"/>
</dbReference>
<dbReference type="AlphaFoldDB" id="C7M0L6"/>
<evidence type="ECO:0000313" key="3">
    <source>
        <dbReference type="EMBL" id="ACU54524.1"/>
    </source>
</evidence>
<feature type="domain" description="Peptidase S9 prolyl oligopeptidase catalytic" evidence="1">
    <location>
        <begin position="484"/>
        <end position="684"/>
    </location>
</feature>
<dbReference type="ESTHER" id="acifd-c7m0l6">
    <property type="family name" value="DPP4N_Peptidase_S9"/>
</dbReference>
<dbReference type="RefSeq" id="WP_015799003.1">
    <property type="nucleotide sequence ID" value="NC_013124.1"/>
</dbReference>
<dbReference type="PANTHER" id="PTHR11731:SF193">
    <property type="entry name" value="DIPEPTIDYL PEPTIDASE 9"/>
    <property type="match status" value="1"/>
</dbReference>
<dbReference type="HOGENOM" id="CLU_006105_2_1_11"/>
<feature type="domain" description="Dipeptidylpeptidase IV N-terminal" evidence="2">
    <location>
        <begin position="135"/>
        <end position="380"/>
    </location>
</feature>
<dbReference type="Gene3D" id="3.40.50.1820">
    <property type="entry name" value="alpha/beta hydrolase"/>
    <property type="match status" value="1"/>
</dbReference>
<dbReference type="EMBL" id="CP001631">
    <property type="protein sequence ID" value="ACU54524.1"/>
    <property type="molecule type" value="Genomic_DNA"/>
</dbReference>
<reference evidence="3 4" key="1">
    <citation type="journal article" date="2009" name="Stand. Genomic Sci.">
        <title>Complete genome sequence of Acidimicrobium ferrooxidans type strain (ICP).</title>
        <authorList>
            <person name="Clum A."/>
            <person name="Nolan M."/>
            <person name="Lang E."/>
            <person name="Glavina Del Rio T."/>
            <person name="Tice H."/>
            <person name="Copeland A."/>
            <person name="Cheng J.F."/>
            <person name="Lucas S."/>
            <person name="Chen F."/>
            <person name="Bruce D."/>
            <person name="Goodwin L."/>
            <person name="Pitluck S."/>
            <person name="Ivanova N."/>
            <person name="Mavrommatis K."/>
            <person name="Mikhailova N."/>
            <person name="Pati A."/>
            <person name="Chen A."/>
            <person name="Palaniappan K."/>
            <person name="Goker M."/>
            <person name="Spring S."/>
            <person name="Land M."/>
            <person name="Hauser L."/>
            <person name="Chang Y.J."/>
            <person name="Jeffries C.C."/>
            <person name="Chain P."/>
            <person name="Bristow J."/>
            <person name="Eisen J.A."/>
            <person name="Markowitz V."/>
            <person name="Hugenholtz P."/>
            <person name="Kyrpides N.C."/>
            <person name="Klenk H.P."/>
            <person name="Lapidus A."/>
        </authorList>
    </citation>
    <scope>NUCLEOTIDE SEQUENCE [LARGE SCALE GENOMIC DNA]</scope>
    <source>
        <strain evidence="4">DSM 10331 / JCM 15462 / NBRC 103882 / ICP</strain>
    </source>
</reference>
<dbReference type="Gene3D" id="2.140.10.30">
    <property type="entry name" value="Dipeptidylpeptidase IV, N-terminal domain"/>
    <property type="match status" value="1"/>
</dbReference>
<dbReference type="KEGG" id="afo:Afer_1602"/>
<dbReference type="InterPro" id="IPR050278">
    <property type="entry name" value="Serine_Prot_S9B/DPPIV"/>
</dbReference>
<dbReference type="GO" id="GO:0008239">
    <property type="term" value="F:dipeptidyl-peptidase activity"/>
    <property type="evidence" value="ECO:0007669"/>
    <property type="project" value="TreeGrafter"/>
</dbReference>
<dbReference type="OrthoDB" id="9812921at2"/>
<dbReference type="eggNOG" id="COG1506">
    <property type="taxonomic scope" value="Bacteria"/>
</dbReference>
<proteinExistence type="predicted"/>
<dbReference type="Pfam" id="PF00326">
    <property type="entry name" value="Peptidase_S9"/>
    <property type="match status" value="1"/>
</dbReference>
<dbReference type="InterPro" id="IPR029058">
    <property type="entry name" value="AB_hydrolase_fold"/>
</dbReference>
<dbReference type="STRING" id="525909.Afer_1602"/>
<name>C7M0L6_ACIFD</name>
<dbReference type="SUPFAM" id="SSF82171">
    <property type="entry name" value="DPP6 N-terminal domain-like"/>
    <property type="match status" value="1"/>
</dbReference>
<dbReference type="InterPro" id="IPR001375">
    <property type="entry name" value="Peptidase_S9_cat"/>
</dbReference>
<accession>C7M0L6</accession>
<dbReference type="Pfam" id="PF00930">
    <property type="entry name" value="DPPIV_N"/>
    <property type="match status" value="1"/>
</dbReference>
<dbReference type="PANTHER" id="PTHR11731">
    <property type="entry name" value="PROTEASE FAMILY S9B,C DIPEPTIDYL-PEPTIDASE IV-RELATED"/>
    <property type="match status" value="1"/>
</dbReference>
<evidence type="ECO:0000313" key="4">
    <source>
        <dbReference type="Proteomes" id="UP000000771"/>
    </source>
</evidence>
<sequence length="688" mass="74112">MMRELRFDDLWRRRLPGVVEVGLVAIDPIDGASVLALRTGDDDRASLVRWAAGDSSPVVLVGPDDEARPTEADELEAQRLRRSWDGVSSFRLVGTAGLAVSTGGRWSVVDRTGRPVVGYDLDGAVAVATCAGSDRVVAASGSEVWLAGPGERQRLAIATDRTIGLADYIAQEEFDRHDGLWLSPNGRSVAWTVVDESKVPEHLIVHHGPFPERVERHRYPFVGAANAVVEIAIATLDGGGATIVDLPIGDGYLVEALWLDDETFVAGILDRAQHELTRWRVSMGDGEATRIDREHHEPWVDVPGVLIGADGVLVTRSQRFDGFWRVTAITDEGARALAPALVATAIVGVVGGSVVAIGYVDDPTRRSLWRVPLDGSSPDEVLAGGVFGVAAAGDRAIVAVRSSVERAPELLRIGADLEVLVRSEPEVVVPTPRLVEADFGDGVRRYAAVYQGEGSTEGRPLVLAVYGGPHVQLVQDAWSLTADLTCQWLARSGAVVVKLDGRGSANRGRAFEEPIARGFGTVELDDQLAAIDWAAAHLGIDTTRVGIFGWSYGGYLTLLATSRHPSRFRVGVAGAPVVDFRWYDTGYTERYLGLVDDPRYEQASVLHGIEGLAGPDAPKVLVIHGMVDENVHVGHSLRLLERAAHLGIDLRFLPLLESRHGPRRPDDLEAVARARVEFLSQHLGLAAS</sequence>
<keyword evidence="4" id="KW-1185">Reference proteome</keyword>
<dbReference type="SUPFAM" id="SSF53474">
    <property type="entry name" value="alpha/beta-Hydrolases"/>
    <property type="match status" value="1"/>
</dbReference>
<evidence type="ECO:0000259" key="1">
    <source>
        <dbReference type="Pfam" id="PF00326"/>
    </source>
</evidence>
<gene>
    <name evidence="3" type="ordered locus">Afer_1602</name>
</gene>
<dbReference type="Proteomes" id="UP000000771">
    <property type="component" value="Chromosome"/>
</dbReference>
<dbReference type="InterPro" id="IPR002469">
    <property type="entry name" value="Peptidase_S9B_N"/>
</dbReference>
<protein>
    <submittedName>
        <fullName evidence="3">Peptidase S9 prolyl oligopeptidase active site domain protein</fullName>
    </submittedName>
</protein>
<evidence type="ECO:0000259" key="2">
    <source>
        <dbReference type="Pfam" id="PF00930"/>
    </source>
</evidence>